<dbReference type="EMBL" id="FNKB01000001">
    <property type="protein sequence ID" value="SDQ15291.1"/>
    <property type="molecule type" value="Genomic_DNA"/>
</dbReference>
<organism evidence="3 4">
    <name type="scientific">Leucobacter chromiiresistens</name>
    <dbReference type="NCBI Taxonomy" id="1079994"/>
    <lineage>
        <taxon>Bacteria</taxon>
        <taxon>Bacillati</taxon>
        <taxon>Actinomycetota</taxon>
        <taxon>Actinomycetes</taxon>
        <taxon>Micrococcales</taxon>
        <taxon>Microbacteriaceae</taxon>
        <taxon>Leucobacter</taxon>
    </lineage>
</organism>
<dbReference type="CDD" id="cd04301">
    <property type="entry name" value="NAT_SF"/>
    <property type="match status" value="1"/>
</dbReference>
<dbReference type="Gene3D" id="3.40.630.30">
    <property type="match status" value="1"/>
</dbReference>
<sequence length="166" mass="18874">MSDQRSVTVTQWNAANPRDCAELTTLLTDYHLRTESEKGNPVGSVDALPEKYRFELTDPQRTFSGDTVLVARYEGHAAGCLVITTRGDQSLEIKRLWTDENYRGRHIATSLLTEARNHAVRVNAEVIQLSVWKWRSNAIALYKKVGFTDTSSWEDRDQLICMVQTV</sequence>
<dbReference type="PANTHER" id="PTHR13947">
    <property type="entry name" value="GNAT FAMILY N-ACETYLTRANSFERASE"/>
    <property type="match status" value="1"/>
</dbReference>
<evidence type="ECO:0000259" key="2">
    <source>
        <dbReference type="PROSITE" id="PS51186"/>
    </source>
</evidence>
<dbReference type="RefSeq" id="WP_029608084.1">
    <property type="nucleotide sequence ID" value="NZ_FNKB01000001.1"/>
</dbReference>
<dbReference type="Proteomes" id="UP000182690">
    <property type="component" value="Unassembled WGS sequence"/>
</dbReference>
<dbReference type="InterPro" id="IPR016181">
    <property type="entry name" value="Acyl_CoA_acyltransferase"/>
</dbReference>
<evidence type="ECO:0000256" key="1">
    <source>
        <dbReference type="ARBA" id="ARBA00022679"/>
    </source>
</evidence>
<dbReference type="GO" id="GO:0008080">
    <property type="term" value="F:N-acetyltransferase activity"/>
    <property type="evidence" value="ECO:0007669"/>
    <property type="project" value="InterPro"/>
</dbReference>
<dbReference type="AlphaFoldDB" id="A0A1H0YJY2"/>
<evidence type="ECO:0000313" key="4">
    <source>
        <dbReference type="Proteomes" id="UP000182690"/>
    </source>
</evidence>
<accession>A0A1H0YJY2</accession>
<dbReference type="OrthoDB" id="2935121at2"/>
<gene>
    <name evidence="3" type="ORF">SAMN04488565_0931</name>
</gene>
<dbReference type="Pfam" id="PF00583">
    <property type="entry name" value="Acetyltransf_1"/>
    <property type="match status" value="1"/>
</dbReference>
<keyword evidence="1 3" id="KW-0808">Transferase</keyword>
<name>A0A1H0YJY2_9MICO</name>
<dbReference type="InterPro" id="IPR000182">
    <property type="entry name" value="GNAT_dom"/>
</dbReference>
<protein>
    <submittedName>
        <fullName evidence="3">Putative acetyltransferase</fullName>
    </submittedName>
</protein>
<proteinExistence type="predicted"/>
<dbReference type="SUPFAM" id="SSF55729">
    <property type="entry name" value="Acyl-CoA N-acyltransferases (Nat)"/>
    <property type="match status" value="1"/>
</dbReference>
<dbReference type="STRING" id="1079994.SAMN04488565_0931"/>
<dbReference type="InterPro" id="IPR050769">
    <property type="entry name" value="NAT_camello-type"/>
</dbReference>
<reference evidence="3 4" key="1">
    <citation type="submission" date="2016-10" db="EMBL/GenBank/DDBJ databases">
        <authorList>
            <person name="de Groot N.N."/>
        </authorList>
    </citation>
    <scope>NUCLEOTIDE SEQUENCE [LARGE SCALE GENOMIC DNA]</scope>
    <source>
        <strain evidence="3 4">DSM 22788</strain>
    </source>
</reference>
<evidence type="ECO:0000313" key="3">
    <source>
        <dbReference type="EMBL" id="SDQ15291.1"/>
    </source>
</evidence>
<feature type="domain" description="N-acetyltransferase" evidence="2">
    <location>
        <begin position="15"/>
        <end position="166"/>
    </location>
</feature>
<dbReference type="PROSITE" id="PS51186">
    <property type="entry name" value="GNAT"/>
    <property type="match status" value="1"/>
</dbReference>
<dbReference type="PANTHER" id="PTHR13947:SF37">
    <property type="entry name" value="LD18367P"/>
    <property type="match status" value="1"/>
</dbReference>